<reference evidence="6 7" key="1">
    <citation type="submission" date="2015-09" db="EMBL/GenBank/DDBJ databases">
        <title>Genome sequence, genome mining and natural product profiling of a biocontrol bacterium Streptomyces malaysiensis F913.</title>
        <authorList>
            <person name="Xu Y."/>
            <person name="Wei J."/>
            <person name="Xie J."/>
            <person name="Li T."/>
            <person name="Zhou Z."/>
        </authorList>
    </citation>
    <scope>NUCLEOTIDE SEQUENCE [LARGE SCALE GENOMIC DNA]</scope>
    <source>
        <strain evidence="6 7">F913</strain>
    </source>
</reference>
<dbReference type="InterPro" id="IPR023296">
    <property type="entry name" value="Glyco_hydro_beta-prop_sf"/>
</dbReference>
<keyword evidence="7" id="KW-1185">Reference proteome</keyword>
<evidence type="ECO:0000313" key="6">
    <source>
        <dbReference type="EMBL" id="PNG89573.1"/>
    </source>
</evidence>
<dbReference type="CDD" id="cd08995">
    <property type="entry name" value="GH32_EcAec43-like"/>
    <property type="match status" value="1"/>
</dbReference>
<gene>
    <name evidence="6" type="ORF">SMF913_25038</name>
</gene>
<dbReference type="EC" id="3.2.1.26" evidence="2"/>
<dbReference type="SMART" id="SM00640">
    <property type="entry name" value="Glyco_32"/>
    <property type="match status" value="1"/>
</dbReference>
<evidence type="ECO:0000313" key="7">
    <source>
        <dbReference type="Proteomes" id="UP000236520"/>
    </source>
</evidence>
<dbReference type="InterPro" id="IPR013148">
    <property type="entry name" value="Glyco_hydro_32_N"/>
</dbReference>
<organism evidence="6 7">
    <name type="scientific">Streptomyces malaysiensis</name>
    <dbReference type="NCBI Taxonomy" id="92644"/>
    <lineage>
        <taxon>Bacteria</taxon>
        <taxon>Bacillati</taxon>
        <taxon>Actinomycetota</taxon>
        <taxon>Actinomycetes</taxon>
        <taxon>Kitasatosporales</taxon>
        <taxon>Streptomycetaceae</taxon>
        <taxon>Streptomyces</taxon>
        <taxon>Streptomyces violaceusniger group</taxon>
    </lineage>
</organism>
<dbReference type="PANTHER" id="PTHR43101:SF1">
    <property type="entry name" value="BETA-FRUCTOSIDASE"/>
    <property type="match status" value="1"/>
</dbReference>
<dbReference type="InterPro" id="IPR051214">
    <property type="entry name" value="GH32_Enzymes"/>
</dbReference>
<dbReference type="Gene3D" id="2.115.10.20">
    <property type="entry name" value="Glycosyl hydrolase domain, family 43"/>
    <property type="match status" value="1"/>
</dbReference>
<feature type="domain" description="Glycosyl hydrolase family 32 N-terminal" evidence="5">
    <location>
        <begin position="7"/>
        <end position="287"/>
    </location>
</feature>
<comment type="caution">
    <text evidence="6">The sequence shown here is derived from an EMBL/GenBank/DDBJ whole genome shotgun (WGS) entry which is preliminary data.</text>
</comment>
<dbReference type="Pfam" id="PF00251">
    <property type="entry name" value="Glyco_hydro_32N"/>
    <property type="match status" value="1"/>
</dbReference>
<dbReference type="Gene3D" id="2.60.120.560">
    <property type="entry name" value="Exo-inulinase, domain 1"/>
    <property type="match status" value="1"/>
</dbReference>
<dbReference type="GO" id="GO:0005975">
    <property type="term" value="P:carbohydrate metabolic process"/>
    <property type="evidence" value="ECO:0007669"/>
    <property type="project" value="InterPro"/>
</dbReference>
<dbReference type="Proteomes" id="UP000236520">
    <property type="component" value="Unassembled WGS sequence"/>
</dbReference>
<evidence type="ECO:0000256" key="1">
    <source>
        <dbReference type="ARBA" id="ARBA00009902"/>
    </source>
</evidence>
<proteinExistence type="inferred from homology"/>
<name>A0A2J7YNH3_STRMQ</name>
<keyword evidence="4" id="KW-0326">Glycosidase</keyword>
<dbReference type="EMBL" id="LJIW01000002">
    <property type="protein sequence ID" value="PNG89573.1"/>
    <property type="molecule type" value="Genomic_DNA"/>
</dbReference>
<evidence type="ECO:0000256" key="2">
    <source>
        <dbReference type="ARBA" id="ARBA00012758"/>
    </source>
</evidence>
<evidence type="ECO:0000259" key="5">
    <source>
        <dbReference type="Pfam" id="PF00251"/>
    </source>
</evidence>
<protein>
    <recommendedName>
        <fullName evidence="2">beta-fructofuranosidase</fullName>
        <ecNumber evidence="2">3.2.1.26</ecNumber>
    </recommendedName>
</protein>
<keyword evidence="3" id="KW-0378">Hydrolase</keyword>
<evidence type="ECO:0000256" key="4">
    <source>
        <dbReference type="ARBA" id="ARBA00023295"/>
    </source>
</evidence>
<dbReference type="SUPFAM" id="SSF75005">
    <property type="entry name" value="Arabinanase/levansucrase/invertase"/>
    <property type="match status" value="1"/>
</dbReference>
<accession>A0A2J7YNH3</accession>
<sequence length="475" mass="52856">MHGRVFFQPHDGWVGDVIPYARDGELNLFYLHERREVPKPGTPWSLAVTRDLLHVEDHGTALPHGADDDADFNTYTGSVVRDASGTYHLFYTGQNPAILGSDGAPVQVVMHATSGDLASWTKHPEHAFGAAEGYETADWRDPFVFFDERRGVWRMLITARHRHGPERRRGVIAQCESSDLVTWKATTPFWDPHRYVAQECPELFALGDWWYLVYSEFSDAFATRYRMARTPDGPWLAPERDTVDGRAFYAAKSAAVGGRRIFAGWIASREGDTDDGAWQWAGTLSLLEARQNPDGTLAFAPPAEILDSFDRETSAGLAPTILAAPDGFRCAVGSEPLPEQCLLRAEFTVAPDTAEYGLLLRTSADGDHGYVIRLEPRRGRMVLDRWPRRRTGQAQWQISGDVPHMIELERPADLSGLTHTLEVLIQEDVAVVALDRQVCLSTRLYDLRTGRTGAFVSDGTAELRGLSVHVRGGVS</sequence>
<evidence type="ECO:0000256" key="3">
    <source>
        <dbReference type="ARBA" id="ARBA00022801"/>
    </source>
</evidence>
<dbReference type="InterPro" id="IPR001362">
    <property type="entry name" value="Glyco_hydro_32"/>
</dbReference>
<dbReference type="GO" id="GO:0004564">
    <property type="term" value="F:beta-fructofuranosidase activity"/>
    <property type="evidence" value="ECO:0007669"/>
    <property type="project" value="UniProtKB-EC"/>
</dbReference>
<dbReference type="PANTHER" id="PTHR43101">
    <property type="entry name" value="BETA-FRUCTOSIDASE"/>
    <property type="match status" value="1"/>
</dbReference>
<dbReference type="AlphaFoldDB" id="A0A2J7YNH3"/>
<comment type="similarity">
    <text evidence="1">Belongs to the glycosyl hydrolase 32 family.</text>
</comment>